<protein>
    <submittedName>
        <fullName evidence="1">Uncharacterized protein</fullName>
    </submittedName>
</protein>
<name>A0A1Z4KGM9_ANAVA</name>
<gene>
    <name evidence="1" type="ORF">NIES23_09200</name>
</gene>
<evidence type="ECO:0000313" key="2">
    <source>
        <dbReference type="Proteomes" id="UP000217507"/>
    </source>
</evidence>
<dbReference type="AlphaFoldDB" id="A0A1Z4KGM9"/>
<accession>A0A1Z4KGM9</accession>
<reference evidence="1 2" key="1">
    <citation type="submission" date="2017-06" db="EMBL/GenBank/DDBJ databases">
        <title>Genome sequencing of cyanobaciteial culture collection at National Institute for Environmental Studies (NIES).</title>
        <authorList>
            <person name="Hirose Y."/>
            <person name="Shimura Y."/>
            <person name="Fujisawa T."/>
            <person name="Nakamura Y."/>
            <person name="Kawachi M."/>
        </authorList>
    </citation>
    <scope>NUCLEOTIDE SEQUENCE [LARGE SCALE GENOMIC DNA]</scope>
    <source>
        <strain evidence="1 2">NIES-23</strain>
    </source>
</reference>
<proteinExistence type="predicted"/>
<sequence length="88" mass="10158">MQMFARTILAKALRLNQMFASEVLFKFVKTICRLIMNKFIKLAMKCLLNEEVILGSSAKSEIASNWMQNLKMDVSNYFGKNQVFLLDS</sequence>
<dbReference type="EMBL" id="AP018216">
    <property type="protein sequence ID" value="BAY68136.1"/>
    <property type="molecule type" value="Genomic_DNA"/>
</dbReference>
<organism evidence="1 2">
    <name type="scientific">Trichormus variabilis NIES-23</name>
    <dbReference type="NCBI Taxonomy" id="1973479"/>
    <lineage>
        <taxon>Bacteria</taxon>
        <taxon>Bacillati</taxon>
        <taxon>Cyanobacteriota</taxon>
        <taxon>Cyanophyceae</taxon>
        <taxon>Nostocales</taxon>
        <taxon>Nostocaceae</taxon>
        <taxon>Trichormus</taxon>
    </lineage>
</organism>
<evidence type="ECO:0000313" key="1">
    <source>
        <dbReference type="EMBL" id="BAY68136.1"/>
    </source>
</evidence>
<dbReference type="Proteomes" id="UP000217507">
    <property type="component" value="Chromosome"/>
</dbReference>